<organism evidence="1 2">
    <name type="scientific">Pseudarthrobacter equi</name>
    <dbReference type="NCBI Taxonomy" id="728066"/>
    <lineage>
        <taxon>Bacteria</taxon>
        <taxon>Bacillati</taxon>
        <taxon>Actinomycetota</taxon>
        <taxon>Actinomycetes</taxon>
        <taxon>Micrococcales</taxon>
        <taxon>Micrococcaceae</taxon>
        <taxon>Pseudarthrobacter</taxon>
    </lineage>
</organism>
<sequence length="66" mass="7182">MKQQSTEPHWLDDLSEADINGLSEQLISGFAGNSYEVVTPKTQKPVTRIRKATPAHKGTIGFLTAA</sequence>
<name>A0A1H2A6Q6_9MICC</name>
<dbReference type="EMBL" id="LT629779">
    <property type="protein sequence ID" value="SDT41658.1"/>
    <property type="molecule type" value="Genomic_DNA"/>
</dbReference>
<dbReference type="Proteomes" id="UP000198751">
    <property type="component" value="Chromosome I"/>
</dbReference>
<dbReference type="AlphaFoldDB" id="A0A1H2A6Q6"/>
<evidence type="ECO:0000313" key="2">
    <source>
        <dbReference type="Proteomes" id="UP000198751"/>
    </source>
</evidence>
<gene>
    <name evidence="1" type="ORF">SAMN04489743_2819</name>
</gene>
<accession>A0A1H2A6Q6</accession>
<protein>
    <submittedName>
        <fullName evidence="1">Uncharacterized protein</fullName>
    </submittedName>
</protein>
<proteinExistence type="predicted"/>
<keyword evidence="2" id="KW-1185">Reference proteome</keyword>
<reference evidence="2" key="1">
    <citation type="submission" date="2016-10" db="EMBL/GenBank/DDBJ databases">
        <authorList>
            <person name="Varghese N."/>
            <person name="Submissions S."/>
        </authorList>
    </citation>
    <scope>NUCLEOTIDE SEQUENCE [LARGE SCALE GENOMIC DNA]</scope>
    <source>
        <strain evidence="2">IMMIB L-1606</strain>
    </source>
</reference>
<evidence type="ECO:0000313" key="1">
    <source>
        <dbReference type="EMBL" id="SDT41658.1"/>
    </source>
</evidence>